<dbReference type="PANTHER" id="PTHR38409:SF1">
    <property type="entry name" value="MITOCHONDRIAL ADAPTER PROTEIN MCP1"/>
    <property type="match status" value="1"/>
</dbReference>
<organism evidence="3 4">
    <name type="scientific">Uncinula necator</name>
    <name type="common">Grape powdery mildew</name>
    <dbReference type="NCBI Taxonomy" id="52586"/>
    <lineage>
        <taxon>Eukaryota</taxon>
        <taxon>Fungi</taxon>
        <taxon>Dikarya</taxon>
        <taxon>Ascomycota</taxon>
        <taxon>Pezizomycotina</taxon>
        <taxon>Leotiomycetes</taxon>
        <taxon>Erysiphales</taxon>
        <taxon>Erysiphaceae</taxon>
        <taxon>Erysiphe</taxon>
    </lineage>
</organism>
<comment type="caution">
    <text evidence="3">The sequence shown here is derived from an EMBL/GenBank/DDBJ whole genome shotgun (WGS) entry which is preliminary data.</text>
</comment>
<proteinExistence type="predicted"/>
<dbReference type="InterPro" id="IPR039960">
    <property type="entry name" value="MCP1"/>
</dbReference>
<reference evidence="3 4" key="1">
    <citation type="journal article" date="2014" name="BMC Genomics">
        <title>Adaptive genomic structural variation in the grape powdery mildew pathogen, Erysiphe necator.</title>
        <authorList>
            <person name="Jones L."/>
            <person name="Riaz S."/>
            <person name="Morales-Cruz A."/>
            <person name="Amrine K.C."/>
            <person name="McGuire B."/>
            <person name="Gubler W.D."/>
            <person name="Walker M.A."/>
            <person name="Cantu D."/>
        </authorList>
    </citation>
    <scope>NUCLEOTIDE SEQUENCE [LARGE SCALE GENOMIC DNA]</scope>
    <source>
        <strain evidence="4">c</strain>
    </source>
</reference>
<accession>A0A0B1P483</accession>
<feature type="transmembrane region" description="Helical" evidence="1">
    <location>
        <begin position="76"/>
        <end position="96"/>
    </location>
</feature>
<dbReference type="OMA" id="GWEAKGW"/>
<feature type="domain" description="Mitochondrial adapter protein MCP1 transmembrane" evidence="2">
    <location>
        <begin position="182"/>
        <end position="285"/>
    </location>
</feature>
<evidence type="ECO:0000256" key="1">
    <source>
        <dbReference type="SAM" id="Phobius"/>
    </source>
</evidence>
<dbReference type="GO" id="GO:0055088">
    <property type="term" value="P:lipid homeostasis"/>
    <property type="evidence" value="ECO:0007669"/>
    <property type="project" value="InterPro"/>
</dbReference>
<protein>
    <recommendedName>
        <fullName evidence="2">Mitochondrial adapter protein MCP1 transmembrane domain-containing protein</fullName>
    </recommendedName>
</protein>
<keyword evidence="4" id="KW-1185">Reference proteome</keyword>
<dbReference type="OrthoDB" id="10259513at2759"/>
<keyword evidence="1" id="KW-1133">Transmembrane helix</keyword>
<name>A0A0B1P483_UNCNE</name>
<feature type="transmembrane region" description="Helical" evidence="1">
    <location>
        <begin position="218"/>
        <end position="238"/>
    </location>
</feature>
<dbReference type="HOGENOM" id="CLU_060790_0_0_1"/>
<feature type="transmembrane region" description="Helical" evidence="1">
    <location>
        <begin position="259"/>
        <end position="281"/>
    </location>
</feature>
<dbReference type="Pfam" id="PF07950">
    <property type="entry name" value="MCP1_TM"/>
    <property type="match status" value="1"/>
</dbReference>
<dbReference type="GO" id="GO:0005741">
    <property type="term" value="C:mitochondrial outer membrane"/>
    <property type="evidence" value="ECO:0007669"/>
    <property type="project" value="TreeGrafter"/>
</dbReference>
<evidence type="ECO:0000313" key="4">
    <source>
        <dbReference type="Proteomes" id="UP000030854"/>
    </source>
</evidence>
<sequence length="304" mass="34066">MDDGSESSFNEHTEIHLSLQELDPEPAGFYEYDEKSFLPDSPLLPLWSLPFGLSNGNGAGRGSIYYLTKLQKYSSYAFTIFASLHVTNTSFIPLLTQSIDESESYLLLTRPFYQSFPAELLFIGLPIAVHVTAGIVLRLYKRNINLLRYGAFCLPISTRLEKRLKVWPHMSWTSLAGYLMIPLVGSHILINRILPWLYEGGSSGIGLGYVAHSFAKHPLLASINYSLMIGLVTSHISWGFCRWKNLIISGDSQKARRRWWTINSVSAALALGWIIGGIGVVGRGGRANGWVGNEYDNILRHLWL</sequence>
<evidence type="ECO:0000313" key="3">
    <source>
        <dbReference type="EMBL" id="KHJ31474.1"/>
    </source>
</evidence>
<dbReference type="InterPro" id="IPR012472">
    <property type="entry name" value="MCP1_TM"/>
</dbReference>
<keyword evidence="1" id="KW-0472">Membrane</keyword>
<dbReference type="PANTHER" id="PTHR38409">
    <property type="entry name" value="MDM10-COMPLEMENTING PROTEIN 1"/>
    <property type="match status" value="1"/>
</dbReference>
<dbReference type="Proteomes" id="UP000030854">
    <property type="component" value="Unassembled WGS sequence"/>
</dbReference>
<keyword evidence="1" id="KW-0812">Transmembrane</keyword>
<dbReference type="GO" id="GO:0007005">
    <property type="term" value="P:mitochondrion organization"/>
    <property type="evidence" value="ECO:0007669"/>
    <property type="project" value="TreeGrafter"/>
</dbReference>
<feature type="transmembrane region" description="Helical" evidence="1">
    <location>
        <begin position="175"/>
        <end position="198"/>
    </location>
</feature>
<feature type="transmembrane region" description="Helical" evidence="1">
    <location>
        <begin position="116"/>
        <end position="140"/>
    </location>
</feature>
<evidence type="ECO:0000259" key="2">
    <source>
        <dbReference type="Pfam" id="PF07950"/>
    </source>
</evidence>
<dbReference type="EMBL" id="JNVN01002867">
    <property type="protein sequence ID" value="KHJ31474.1"/>
    <property type="molecule type" value="Genomic_DNA"/>
</dbReference>
<dbReference type="AlphaFoldDB" id="A0A0B1P483"/>
<gene>
    <name evidence="3" type="ORF">EV44_g1773</name>
</gene>